<dbReference type="InterPro" id="IPR016162">
    <property type="entry name" value="Ald_DH_N"/>
</dbReference>
<sequence>MTHESRMLIDGKLVESETGRQFDNINPATEEVLGGTADGTRADMERAVAAARHAFDHTDWSRDGEARAAGLRQLQAALEAEREELRGELIAEAGCPLLSTFGPQLDVPLRDALSWPADMISQFQWKRTLPDKDAFGMGTLAEREVWKEPIGVVGVITPWNFPLEIILNKLGPILAMGNTTVLKPAPDTPWNATRIGRIIAEQTDIPPGVINIVTSSDHLVGEVLSTSPLVDMVAFTGSTATGRRIMKAAADTVKPTFLELGGKSVYLVLDDDGDISASVGGSAFVSMHAGQGCAMPTRLLVPNSRHAEAVEIVKVAMEKNKYGDPTDPSVLQGPQVSRRQQDRVMGDIEKGKQEGARLVTGGNIPAHLPKGFFVEPTVFADVDNRMTIAQEEIFGPVLSVIGFDDDDDAVRIANDSIYGLSGVVFANDLDRAKSVAGRIRTGTLGINGGLWYGADAPFGGYKQSGIGRQCGIEGLEIFTETKTVGWPKETR</sequence>
<evidence type="ECO:0000256" key="2">
    <source>
        <dbReference type="ARBA" id="ARBA00023002"/>
    </source>
</evidence>
<proteinExistence type="inferred from homology"/>
<dbReference type="Gene3D" id="3.40.605.10">
    <property type="entry name" value="Aldehyde Dehydrogenase, Chain A, domain 1"/>
    <property type="match status" value="1"/>
</dbReference>
<feature type="region of interest" description="Disordered" evidence="5">
    <location>
        <begin position="323"/>
        <end position="342"/>
    </location>
</feature>
<accession>A0A439DNJ7</accession>
<protein>
    <submittedName>
        <fullName evidence="7">Aldehyde dehydrogenase</fullName>
    </submittedName>
</protein>
<organism evidence="7 8">
    <name type="scientific">Mycolicibacterium elephantis DSM 44368</name>
    <dbReference type="NCBI Taxonomy" id="1335622"/>
    <lineage>
        <taxon>Bacteria</taxon>
        <taxon>Bacillati</taxon>
        <taxon>Actinomycetota</taxon>
        <taxon>Actinomycetes</taxon>
        <taxon>Mycobacteriales</taxon>
        <taxon>Mycobacteriaceae</taxon>
        <taxon>Mycolicibacterium</taxon>
    </lineage>
</organism>
<dbReference type="AlphaFoldDB" id="A0A439DNJ7"/>
<evidence type="ECO:0000259" key="6">
    <source>
        <dbReference type="Pfam" id="PF00171"/>
    </source>
</evidence>
<dbReference type="CDD" id="cd07089">
    <property type="entry name" value="ALDH_CddD-AldA-like"/>
    <property type="match status" value="1"/>
</dbReference>
<keyword evidence="8" id="KW-1185">Reference proteome</keyword>
<comment type="similarity">
    <text evidence="1 4">Belongs to the aldehyde dehydrogenase family.</text>
</comment>
<evidence type="ECO:0000256" key="3">
    <source>
        <dbReference type="PROSITE-ProRule" id="PRU10007"/>
    </source>
</evidence>
<comment type="caution">
    <text evidence="7">The sequence shown here is derived from an EMBL/GenBank/DDBJ whole genome shotgun (WGS) entry which is preliminary data.</text>
</comment>
<dbReference type="InterPro" id="IPR016163">
    <property type="entry name" value="Ald_DH_C"/>
</dbReference>
<name>A0A439DNJ7_9MYCO</name>
<dbReference type="Gene3D" id="3.40.309.10">
    <property type="entry name" value="Aldehyde Dehydrogenase, Chain A, domain 2"/>
    <property type="match status" value="1"/>
</dbReference>
<dbReference type="Proteomes" id="UP000287177">
    <property type="component" value="Unassembled WGS sequence"/>
</dbReference>
<feature type="active site" evidence="3">
    <location>
        <position position="259"/>
    </location>
</feature>
<evidence type="ECO:0000313" key="7">
    <source>
        <dbReference type="EMBL" id="RWA16828.1"/>
    </source>
</evidence>
<dbReference type="FunFam" id="3.40.605.10:FF:000007">
    <property type="entry name" value="NAD/NADP-dependent betaine aldehyde dehydrogenase"/>
    <property type="match status" value="1"/>
</dbReference>
<dbReference type="InterPro" id="IPR015590">
    <property type="entry name" value="Aldehyde_DH_dom"/>
</dbReference>
<dbReference type="GO" id="GO:0016620">
    <property type="term" value="F:oxidoreductase activity, acting on the aldehyde or oxo group of donors, NAD or NADP as acceptor"/>
    <property type="evidence" value="ECO:0007669"/>
    <property type="project" value="InterPro"/>
</dbReference>
<reference evidence="7 8" key="1">
    <citation type="submission" date="2013-06" db="EMBL/GenBank/DDBJ databases">
        <title>The draft sequence of the Mycobacterium elephantis genome.</title>
        <authorList>
            <person name="Pettersson F.B."/>
            <person name="Das S."/>
            <person name="Dasgupta S."/>
            <person name="Bhattacharya A."/>
            <person name="Kirsebom L.A."/>
        </authorList>
    </citation>
    <scope>NUCLEOTIDE SEQUENCE [LARGE SCALE GENOMIC DNA]</scope>
    <source>
        <strain evidence="7 8">DSM 44368</strain>
    </source>
</reference>
<dbReference type="Pfam" id="PF00171">
    <property type="entry name" value="Aldedh"/>
    <property type="match status" value="1"/>
</dbReference>
<dbReference type="PROSITE" id="PS00687">
    <property type="entry name" value="ALDEHYDE_DEHYDR_GLU"/>
    <property type="match status" value="1"/>
</dbReference>
<dbReference type="PANTHER" id="PTHR42804">
    <property type="entry name" value="ALDEHYDE DEHYDROGENASE"/>
    <property type="match status" value="1"/>
</dbReference>
<evidence type="ECO:0000256" key="1">
    <source>
        <dbReference type="ARBA" id="ARBA00009986"/>
    </source>
</evidence>
<evidence type="ECO:0000256" key="5">
    <source>
        <dbReference type="SAM" id="MobiDB-lite"/>
    </source>
</evidence>
<dbReference type="SUPFAM" id="SSF53720">
    <property type="entry name" value="ALDH-like"/>
    <property type="match status" value="1"/>
</dbReference>
<dbReference type="PANTHER" id="PTHR42804:SF1">
    <property type="entry name" value="ALDEHYDE DEHYDROGENASE-RELATED"/>
    <property type="match status" value="1"/>
</dbReference>
<feature type="domain" description="Aldehyde dehydrogenase" evidence="6">
    <location>
        <begin position="14"/>
        <end position="484"/>
    </location>
</feature>
<dbReference type="InterPro" id="IPR016161">
    <property type="entry name" value="Ald_DH/histidinol_DH"/>
</dbReference>
<evidence type="ECO:0000256" key="4">
    <source>
        <dbReference type="RuleBase" id="RU003345"/>
    </source>
</evidence>
<dbReference type="EMBL" id="ATDN01000045">
    <property type="protein sequence ID" value="RWA16828.1"/>
    <property type="molecule type" value="Genomic_DNA"/>
</dbReference>
<keyword evidence="2 4" id="KW-0560">Oxidoreductase</keyword>
<evidence type="ECO:0000313" key="8">
    <source>
        <dbReference type="Proteomes" id="UP000287177"/>
    </source>
</evidence>
<gene>
    <name evidence="7" type="ORF">MELE44368_06305</name>
</gene>
<dbReference type="InterPro" id="IPR029510">
    <property type="entry name" value="Ald_DH_CS_GLU"/>
</dbReference>